<evidence type="ECO:0000313" key="2">
    <source>
        <dbReference type="Proteomes" id="UP000238083"/>
    </source>
</evidence>
<name>A0A2T0R6S6_9ACTN</name>
<accession>A0A2T0R6S6</accession>
<sequence length="289" mass="27829">MIRTTCAARGSTWIGRGLVGVGAALGLLLGVTGPAAAGAWSTLSSATAASLTLAGSSATSGTATAAYDGTTDQTSGNPVTPVLAVDPTQPNVKAGVLVQQAKAFADGTAAACAGVVGAGGAVSIGPTGACTVTPGAGGVVVEVPGALRIRATAITARCTAGPNGARSAGASLVGASVYTLGVLGAETKLADLSATPTVNSSLDVLSLVRLGTNLQTTPANGAITSSALELTVLGPAVSLKLGLVDCGPTKPTPAVPVHGIPLAAGMLGVIGWAVFRNRERLLDGLTDGR</sequence>
<protein>
    <submittedName>
        <fullName evidence="1">Uncharacterized protein</fullName>
    </submittedName>
</protein>
<dbReference type="AlphaFoldDB" id="A0A2T0R6S6"/>
<evidence type="ECO:0000313" key="1">
    <source>
        <dbReference type="EMBL" id="PRY16876.1"/>
    </source>
</evidence>
<dbReference type="EMBL" id="PVZF01000003">
    <property type="protein sequence ID" value="PRY16876.1"/>
    <property type="molecule type" value="Genomic_DNA"/>
</dbReference>
<proteinExistence type="predicted"/>
<reference evidence="1 2" key="1">
    <citation type="submission" date="2018-03" db="EMBL/GenBank/DDBJ databases">
        <title>Genomic Encyclopedia of Archaeal and Bacterial Type Strains, Phase II (KMG-II): from individual species to whole genera.</title>
        <authorList>
            <person name="Goeker M."/>
        </authorList>
    </citation>
    <scope>NUCLEOTIDE SEQUENCE [LARGE SCALE GENOMIC DNA]</scope>
    <source>
        <strain evidence="1 2">DSM 19711</strain>
    </source>
</reference>
<dbReference type="Proteomes" id="UP000238083">
    <property type="component" value="Unassembled WGS sequence"/>
</dbReference>
<gene>
    <name evidence="1" type="ORF">CLV37_103308</name>
</gene>
<comment type="caution">
    <text evidence="1">The sequence shown here is derived from an EMBL/GenBank/DDBJ whole genome shotgun (WGS) entry which is preliminary data.</text>
</comment>
<keyword evidence="2" id="KW-1185">Reference proteome</keyword>
<organism evidence="1 2">
    <name type="scientific">Kineococcus rhizosphaerae</name>
    <dbReference type="NCBI Taxonomy" id="559628"/>
    <lineage>
        <taxon>Bacteria</taxon>
        <taxon>Bacillati</taxon>
        <taxon>Actinomycetota</taxon>
        <taxon>Actinomycetes</taxon>
        <taxon>Kineosporiales</taxon>
        <taxon>Kineosporiaceae</taxon>
        <taxon>Kineococcus</taxon>
    </lineage>
</organism>
<dbReference type="RefSeq" id="WP_106209169.1">
    <property type="nucleotide sequence ID" value="NZ_PVZF01000003.1"/>
</dbReference>